<dbReference type="InterPro" id="IPR006043">
    <property type="entry name" value="NCS2"/>
</dbReference>
<comment type="similarity">
    <text evidence="2">Belongs to the nucleobase:cation symporter-2 (NCS2) (TC 2.A.40) family.</text>
</comment>
<evidence type="ECO:0000256" key="2">
    <source>
        <dbReference type="ARBA" id="ARBA00008821"/>
    </source>
</evidence>
<evidence type="ECO:0000313" key="9">
    <source>
        <dbReference type="EnsemblPlants" id="Ma05_p27100.1"/>
    </source>
</evidence>
<accession>A0A804J918</accession>
<evidence type="ECO:0000256" key="3">
    <source>
        <dbReference type="ARBA" id="ARBA00022692"/>
    </source>
</evidence>
<feature type="region of interest" description="Disordered" evidence="6">
    <location>
        <begin position="1"/>
        <end position="22"/>
    </location>
</feature>
<feature type="transmembrane region" description="Helical" evidence="7">
    <location>
        <begin position="594"/>
        <end position="612"/>
    </location>
</feature>
<keyword evidence="5 7" id="KW-0472">Membrane</keyword>
<feature type="transmembrane region" description="Helical" evidence="7">
    <location>
        <begin position="215"/>
        <end position="234"/>
    </location>
</feature>
<dbReference type="PANTHER" id="PTHR11119">
    <property type="entry name" value="XANTHINE-URACIL / VITAMIN C PERMEASE FAMILY MEMBER"/>
    <property type="match status" value="1"/>
</dbReference>
<dbReference type="FunCoup" id="A0A804J918">
    <property type="interactions" value="1511"/>
</dbReference>
<feature type="compositionally biased region" description="Pro residues" evidence="6">
    <location>
        <begin position="10"/>
        <end position="20"/>
    </location>
</feature>
<feature type="transmembrane region" description="Helical" evidence="7">
    <location>
        <begin position="187"/>
        <end position="208"/>
    </location>
</feature>
<dbReference type="OMA" id="ARHAIND"/>
<feature type="transmembrane region" description="Helical" evidence="7">
    <location>
        <begin position="634"/>
        <end position="653"/>
    </location>
</feature>
<feature type="transmembrane region" description="Helical" evidence="7">
    <location>
        <begin position="564"/>
        <end position="587"/>
    </location>
</feature>
<dbReference type="Proteomes" id="UP000012960">
    <property type="component" value="Unplaced"/>
</dbReference>
<dbReference type="Pfam" id="PF00903">
    <property type="entry name" value="Glyoxalase"/>
    <property type="match status" value="1"/>
</dbReference>
<keyword evidence="10" id="KW-1185">Reference proteome</keyword>
<dbReference type="InterPro" id="IPR004360">
    <property type="entry name" value="Glyas_Fos-R_dOase_dom"/>
</dbReference>
<reference evidence="9" key="1">
    <citation type="submission" date="2021-05" db="UniProtKB">
        <authorList>
            <consortium name="EnsemblPlants"/>
        </authorList>
    </citation>
    <scope>IDENTIFICATION</scope>
    <source>
        <strain evidence="9">subsp. malaccensis</strain>
    </source>
</reference>
<feature type="transmembrane region" description="Helical" evidence="7">
    <location>
        <begin position="254"/>
        <end position="275"/>
    </location>
</feature>
<feature type="domain" description="VOC" evidence="8">
    <location>
        <begin position="363"/>
        <end position="485"/>
    </location>
</feature>
<feature type="transmembrane region" description="Helical" evidence="7">
    <location>
        <begin position="71"/>
        <end position="91"/>
    </location>
</feature>
<sequence length="701" mass="77592">MGGETGAPTPQGPPVVPTAPPSVQMQMPMPMPTAAGFGDVHPTHPPLEQLPNLQFCLHSNPSWPEMFALAFQHYIVMLGSIVMLASFLVPLMGGNHGDKARTIQTLLFMSGINTLLQTLIGTRLPTVMNSSFAFIIPVMSIIRDFNSRAYNDEHQRFVHTTRTIQGALIISSFVNIFIGYTRAWKKLFRFCSPVTIVPVVCVVGLGLFERGFPQLGKCVEVGLPVLILLVLLVIAQQHTKHVNERAYFVLERFSIIFCVKIVWAFAAILTAAGAYNNVPEKTKLHCRTDRSYLISSAPWIKIPYPFQWGAPIFAASHVFGMMGAVLVSGLESAGAHYAAARLAGATPPPPYVLSRSGALPLASLNHISLVCRSVERSLDFYQNVLGFLPIRRPGSFDFTGAWLFNYGIGIHLLQSEDPEKMPRKKEINPKDNHISFQCESLSMVEGKLKEMGIPYIQRRVEEGGIYVDQLFFHDPDGFMIEICNCDNLPVISLSGEPIMACKRVMSLLPQQQQQKAALQLENVGLLGLTRVGSRRIVQISAGFMIFFSIFGKFGALFASIPLPIFAAVYCILFGLVAAVGVSFIQFANNNSMRNLYIVGLSLFLGISVPQYFNEFTASAGHGPAKTNAGWFNDILNSIFSSAPTVAFIVGIVLDNTLEARTSFSDRGFLWLNPLNKNDARNEEFYSFPIRVHEWMPTRFLR</sequence>
<dbReference type="InParanoid" id="A0A804J918"/>
<dbReference type="EnsemblPlants" id="Ma05_t27100.1">
    <property type="protein sequence ID" value="Ma05_p27100.1"/>
    <property type="gene ID" value="Ma05_g27100"/>
</dbReference>
<evidence type="ECO:0000313" key="10">
    <source>
        <dbReference type="Proteomes" id="UP000012960"/>
    </source>
</evidence>
<keyword evidence="4 7" id="KW-1133">Transmembrane helix</keyword>
<comment type="subcellular location">
    <subcellularLocation>
        <location evidence="1">Membrane</location>
        <topology evidence="1">Multi-pass membrane protein</topology>
    </subcellularLocation>
</comment>
<evidence type="ECO:0000256" key="5">
    <source>
        <dbReference type="ARBA" id="ARBA00023136"/>
    </source>
</evidence>
<keyword evidence="3 7" id="KW-0812">Transmembrane</keyword>
<dbReference type="GO" id="GO:0098710">
    <property type="term" value="P:guanine import across plasma membrane"/>
    <property type="evidence" value="ECO:0000318"/>
    <property type="project" value="GO_Central"/>
</dbReference>
<dbReference type="Gene3D" id="3.10.180.10">
    <property type="entry name" value="2,3-Dihydroxybiphenyl 1,2-Dioxygenase, domain 1"/>
    <property type="match status" value="1"/>
</dbReference>
<dbReference type="Gramene" id="Ma05_t27100.1">
    <property type="protein sequence ID" value="Ma05_p27100.1"/>
    <property type="gene ID" value="Ma05_g27100"/>
</dbReference>
<feature type="transmembrane region" description="Helical" evidence="7">
    <location>
        <begin position="536"/>
        <end position="558"/>
    </location>
</feature>
<feature type="transmembrane region" description="Helical" evidence="7">
    <location>
        <begin position="126"/>
        <end position="142"/>
    </location>
</feature>
<evidence type="ECO:0000256" key="4">
    <source>
        <dbReference type="ARBA" id="ARBA00022989"/>
    </source>
</evidence>
<dbReference type="GO" id="GO:0015207">
    <property type="term" value="F:adenine transmembrane transporter activity"/>
    <property type="evidence" value="ECO:0000318"/>
    <property type="project" value="GO_Central"/>
</dbReference>
<dbReference type="CDD" id="cd07245">
    <property type="entry name" value="VOC_like"/>
    <property type="match status" value="1"/>
</dbReference>
<evidence type="ECO:0000256" key="1">
    <source>
        <dbReference type="ARBA" id="ARBA00004141"/>
    </source>
</evidence>
<evidence type="ECO:0000256" key="6">
    <source>
        <dbReference type="SAM" id="MobiDB-lite"/>
    </source>
</evidence>
<organism evidence="9 10">
    <name type="scientific">Musa acuminata subsp. malaccensis</name>
    <name type="common">Wild banana</name>
    <name type="synonym">Musa malaccensis</name>
    <dbReference type="NCBI Taxonomy" id="214687"/>
    <lineage>
        <taxon>Eukaryota</taxon>
        <taxon>Viridiplantae</taxon>
        <taxon>Streptophyta</taxon>
        <taxon>Embryophyta</taxon>
        <taxon>Tracheophyta</taxon>
        <taxon>Spermatophyta</taxon>
        <taxon>Magnoliopsida</taxon>
        <taxon>Liliopsida</taxon>
        <taxon>Zingiberales</taxon>
        <taxon>Musaceae</taxon>
        <taxon>Musa</taxon>
    </lineage>
</organism>
<dbReference type="GO" id="GO:0015208">
    <property type="term" value="F:guanine transmembrane transporter activity"/>
    <property type="evidence" value="ECO:0000318"/>
    <property type="project" value="GO_Central"/>
</dbReference>
<dbReference type="GO" id="GO:0098702">
    <property type="term" value="P:adenine import across plasma membrane"/>
    <property type="evidence" value="ECO:0000318"/>
    <property type="project" value="GO_Central"/>
</dbReference>
<proteinExistence type="inferred from homology"/>
<dbReference type="AlphaFoldDB" id="A0A804J918"/>
<dbReference type="InterPro" id="IPR037523">
    <property type="entry name" value="VOC_core"/>
</dbReference>
<name>A0A804J918_MUSAM</name>
<dbReference type="GO" id="GO:0098721">
    <property type="term" value="P:uracil import across plasma membrane"/>
    <property type="evidence" value="ECO:0000318"/>
    <property type="project" value="GO_Central"/>
</dbReference>
<dbReference type="PROSITE" id="PS51819">
    <property type="entry name" value="VOC"/>
    <property type="match status" value="1"/>
</dbReference>
<evidence type="ECO:0000256" key="7">
    <source>
        <dbReference type="SAM" id="Phobius"/>
    </source>
</evidence>
<evidence type="ECO:0000259" key="8">
    <source>
        <dbReference type="PROSITE" id="PS51819"/>
    </source>
</evidence>
<dbReference type="SUPFAM" id="SSF54593">
    <property type="entry name" value="Glyoxalase/Bleomycin resistance protein/Dihydroxybiphenyl dioxygenase"/>
    <property type="match status" value="1"/>
</dbReference>
<feature type="transmembrane region" description="Helical" evidence="7">
    <location>
        <begin position="163"/>
        <end position="181"/>
    </location>
</feature>
<dbReference type="GO" id="GO:0005886">
    <property type="term" value="C:plasma membrane"/>
    <property type="evidence" value="ECO:0000318"/>
    <property type="project" value="GO_Central"/>
</dbReference>
<dbReference type="InterPro" id="IPR029068">
    <property type="entry name" value="Glyas_Bleomycin-R_OHBP_Dase"/>
</dbReference>
<dbReference type="Pfam" id="PF00860">
    <property type="entry name" value="Xan_ur_permease"/>
    <property type="match status" value="2"/>
</dbReference>
<protein>
    <recommendedName>
        <fullName evidence="8">VOC domain-containing protein</fullName>
    </recommendedName>
</protein>